<dbReference type="CDD" id="cd06464">
    <property type="entry name" value="ACD_sHsps-like"/>
    <property type="match status" value="1"/>
</dbReference>
<dbReference type="EMBL" id="JBHLTP010000011">
    <property type="protein sequence ID" value="MFC0524564.1"/>
    <property type="molecule type" value="Genomic_DNA"/>
</dbReference>
<evidence type="ECO:0000313" key="6">
    <source>
        <dbReference type="Proteomes" id="UP001589836"/>
    </source>
</evidence>
<protein>
    <submittedName>
        <fullName evidence="5">Hsp20/alpha crystallin family protein</fullName>
    </submittedName>
</protein>
<dbReference type="PROSITE" id="PS01031">
    <property type="entry name" value="SHSP"/>
    <property type="match status" value="1"/>
</dbReference>
<name>A0ABV6LQM2_9BACI</name>
<dbReference type="InterPro" id="IPR031107">
    <property type="entry name" value="Small_HSP"/>
</dbReference>
<comment type="similarity">
    <text evidence="1 2">Belongs to the small heat shock protein (HSP20) family.</text>
</comment>
<dbReference type="Gene3D" id="2.60.40.790">
    <property type="match status" value="1"/>
</dbReference>
<feature type="compositionally biased region" description="Basic and acidic residues" evidence="3">
    <location>
        <begin position="86"/>
        <end position="105"/>
    </location>
</feature>
<organism evidence="5 6">
    <name type="scientific">Pontibacillus salicampi</name>
    <dbReference type="NCBI Taxonomy" id="1449801"/>
    <lineage>
        <taxon>Bacteria</taxon>
        <taxon>Bacillati</taxon>
        <taxon>Bacillota</taxon>
        <taxon>Bacilli</taxon>
        <taxon>Bacillales</taxon>
        <taxon>Bacillaceae</taxon>
        <taxon>Pontibacillus</taxon>
    </lineage>
</organism>
<sequence length="143" mass="16563">MAQDHSKKEMRPRSMFDELFDVTKSKSIFETMDQLFADAFGGGTLPVSQYETKTHYHIEASLPGVAKEEIDIELNGDSLKITVDKRQTLEDEKRGKRSSKREFQERTIPLPEDILRRDMKAQYENGVLKIAFPKKRGKKIEIE</sequence>
<evidence type="ECO:0000256" key="2">
    <source>
        <dbReference type="RuleBase" id="RU003616"/>
    </source>
</evidence>
<evidence type="ECO:0000313" key="5">
    <source>
        <dbReference type="EMBL" id="MFC0524564.1"/>
    </source>
</evidence>
<feature type="domain" description="SHSP" evidence="4">
    <location>
        <begin position="38"/>
        <end position="143"/>
    </location>
</feature>
<feature type="region of interest" description="Disordered" evidence="3">
    <location>
        <begin position="86"/>
        <end position="108"/>
    </location>
</feature>
<dbReference type="PANTHER" id="PTHR11527">
    <property type="entry name" value="HEAT-SHOCK PROTEIN 20 FAMILY MEMBER"/>
    <property type="match status" value="1"/>
</dbReference>
<dbReference type="RefSeq" id="WP_377348656.1">
    <property type="nucleotide sequence ID" value="NZ_JBHLTP010000011.1"/>
</dbReference>
<dbReference type="Pfam" id="PF00011">
    <property type="entry name" value="HSP20"/>
    <property type="match status" value="1"/>
</dbReference>
<dbReference type="Proteomes" id="UP001589836">
    <property type="component" value="Unassembled WGS sequence"/>
</dbReference>
<proteinExistence type="inferred from homology"/>
<dbReference type="InterPro" id="IPR002068">
    <property type="entry name" value="A-crystallin/Hsp20_dom"/>
</dbReference>
<gene>
    <name evidence="5" type="ORF">ACFFGV_13390</name>
</gene>
<accession>A0ABV6LQM2</accession>
<dbReference type="InterPro" id="IPR008978">
    <property type="entry name" value="HSP20-like_chaperone"/>
</dbReference>
<evidence type="ECO:0000256" key="1">
    <source>
        <dbReference type="PROSITE-ProRule" id="PRU00285"/>
    </source>
</evidence>
<dbReference type="SUPFAM" id="SSF49764">
    <property type="entry name" value="HSP20-like chaperones"/>
    <property type="match status" value="1"/>
</dbReference>
<evidence type="ECO:0000256" key="3">
    <source>
        <dbReference type="SAM" id="MobiDB-lite"/>
    </source>
</evidence>
<evidence type="ECO:0000259" key="4">
    <source>
        <dbReference type="PROSITE" id="PS01031"/>
    </source>
</evidence>
<comment type="caution">
    <text evidence="5">The sequence shown here is derived from an EMBL/GenBank/DDBJ whole genome shotgun (WGS) entry which is preliminary data.</text>
</comment>
<reference evidence="5 6" key="1">
    <citation type="submission" date="2024-09" db="EMBL/GenBank/DDBJ databases">
        <authorList>
            <person name="Sun Q."/>
            <person name="Mori K."/>
        </authorList>
    </citation>
    <scope>NUCLEOTIDE SEQUENCE [LARGE SCALE GENOMIC DNA]</scope>
    <source>
        <strain evidence="5 6">NCAIM B.02529</strain>
    </source>
</reference>
<keyword evidence="6" id="KW-1185">Reference proteome</keyword>